<sequence length="63" mass="6894">MAKNMSGYDRVFRILLGLFLIAFAISGKVGGWAWVVGLVMLLTASLARCPMYALLGFRVRKSG</sequence>
<name>A0A437RSZ9_9BURK</name>
<dbReference type="Proteomes" id="UP000285575">
    <property type="component" value="Unassembled WGS sequence"/>
</dbReference>
<dbReference type="EMBL" id="SACR01000001">
    <property type="protein sequence ID" value="RVU49880.1"/>
    <property type="molecule type" value="Genomic_DNA"/>
</dbReference>
<keyword evidence="4" id="KW-1185">Reference proteome</keyword>
<protein>
    <submittedName>
        <fullName evidence="3">DUF2892 domain-containing protein</fullName>
    </submittedName>
</protein>
<feature type="transmembrane region" description="Helical" evidence="1">
    <location>
        <begin position="32"/>
        <end position="55"/>
    </location>
</feature>
<organism evidence="3 4">
    <name type="scientific">Rubrivivax rivuli</name>
    <dbReference type="NCBI Taxonomy" id="1862385"/>
    <lineage>
        <taxon>Bacteria</taxon>
        <taxon>Pseudomonadati</taxon>
        <taxon>Pseudomonadota</taxon>
        <taxon>Betaproteobacteria</taxon>
        <taxon>Burkholderiales</taxon>
        <taxon>Sphaerotilaceae</taxon>
        <taxon>Rubrivivax</taxon>
    </lineage>
</organism>
<feature type="transmembrane region" description="Helical" evidence="1">
    <location>
        <begin position="7"/>
        <end position="26"/>
    </location>
</feature>
<evidence type="ECO:0000256" key="1">
    <source>
        <dbReference type="SAM" id="Phobius"/>
    </source>
</evidence>
<feature type="domain" description="Inner membrane protein YgaP-like transmembrane" evidence="2">
    <location>
        <begin position="1"/>
        <end position="58"/>
    </location>
</feature>
<proteinExistence type="predicted"/>
<keyword evidence="1" id="KW-0812">Transmembrane</keyword>
<evidence type="ECO:0000313" key="4">
    <source>
        <dbReference type="Proteomes" id="UP000285575"/>
    </source>
</evidence>
<dbReference type="Pfam" id="PF11127">
    <property type="entry name" value="YgaP-like_TM"/>
    <property type="match status" value="1"/>
</dbReference>
<dbReference type="OrthoDB" id="9804804at2"/>
<evidence type="ECO:0000259" key="2">
    <source>
        <dbReference type="Pfam" id="PF11127"/>
    </source>
</evidence>
<reference evidence="3 4" key="1">
    <citation type="submission" date="2019-01" db="EMBL/GenBank/DDBJ databases">
        <authorList>
            <person name="Chen W.-M."/>
        </authorList>
    </citation>
    <scope>NUCLEOTIDE SEQUENCE [LARGE SCALE GENOMIC DNA]</scope>
    <source>
        <strain evidence="3 4">KYPY4</strain>
    </source>
</reference>
<gene>
    <name evidence="3" type="ORF">EOE66_02445</name>
</gene>
<keyword evidence="1" id="KW-0472">Membrane</keyword>
<evidence type="ECO:0000313" key="3">
    <source>
        <dbReference type="EMBL" id="RVU49880.1"/>
    </source>
</evidence>
<dbReference type="InterPro" id="IPR021309">
    <property type="entry name" value="YgaP-like_TM"/>
</dbReference>
<keyword evidence="1" id="KW-1133">Transmembrane helix</keyword>
<comment type="caution">
    <text evidence="3">The sequence shown here is derived from an EMBL/GenBank/DDBJ whole genome shotgun (WGS) entry which is preliminary data.</text>
</comment>
<accession>A0A437RSZ9</accession>
<dbReference type="AlphaFoldDB" id="A0A437RSZ9"/>